<dbReference type="Proteomes" id="UP000270673">
    <property type="component" value="Chromosome"/>
</dbReference>
<protein>
    <submittedName>
        <fullName evidence="3">ComF family protein</fullName>
    </submittedName>
</protein>
<dbReference type="Pfam" id="PF00156">
    <property type="entry name" value="Pribosyltran"/>
    <property type="match status" value="1"/>
</dbReference>
<evidence type="ECO:0000256" key="1">
    <source>
        <dbReference type="ARBA" id="ARBA00008007"/>
    </source>
</evidence>
<proteinExistence type="inferred from homology"/>
<accession>A0A3S9VT01</accession>
<evidence type="ECO:0000313" key="4">
    <source>
        <dbReference type="Proteomes" id="UP000270673"/>
    </source>
</evidence>
<feature type="domain" description="Phosphoribosyltransferase" evidence="2">
    <location>
        <begin position="132"/>
        <end position="223"/>
    </location>
</feature>
<dbReference type="PANTHER" id="PTHR47505:SF1">
    <property type="entry name" value="DNA UTILIZATION PROTEIN YHGH"/>
    <property type="match status" value="1"/>
</dbReference>
<dbReference type="EMBL" id="CP032819">
    <property type="protein sequence ID" value="AZS29696.1"/>
    <property type="molecule type" value="Genomic_DNA"/>
</dbReference>
<name>A0A3S9VT01_9BACT</name>
<evidence type="ECO:0000313" key="3">
    <source>
        <dbReference type="EMBL" id="AZS29696.1"/>
    </source>
</evidence>
<dbReference type="SUPFAM" id="SSF53271">
    <property type="entry name" value="PRTase-like"/>
    <property type="match status" value="1"/>
</dbReference>
<comment type="similarity">
    <text evidence="1">Belongs to the ComF/GntX family.</text>
</comment>
<dbReference type="CDD" id="cd06223">
    <property type="entry name" value="PRTases_typeI"/>
    <property type="match status" value="1"/>
</dbReference>
<dbReference type="AlphaFoldDB" id="A0A3S9VT01"/>
<dbReference type="RefSeq" id="WP_106480432.1">
    <property type="nucleotide sequence ID" value="NZ_CP032819.1"/>
</dbReference>
<dbReference type="InterPro" id="IPR051910">
    <property type="entry name" value="ComF/GntX_DNA_util-trans"/>
</dbReference>
<organism evidence="3 4">
    <name type="scientific">Butyricimonas faecalis</name>
    <dbReference type="NCBI Taxonomy" id="2093856"/>
    <lineage>
        <taxon>Bacteria</taxon>
        <taxon>Pseudomonadati</taxon>
        <taxon>Bacteroidota</taxon>
        <taxon>Bacteroidia</taxon>
        <taxon>Bacteroidales</taxon>
        <taxon>Odoribacteraceae</taxon>
        <taxon>Butyricimonas</taxon>
    </lineage>
</organism>
<dbReference type="KEGG" id="buy:D8S85_09155"/>
<dbReference type="OrthoDB" id="9779910at2"/>
<gene>
    <name evidence="3" type="ORF">D8S85_09155</name>
</gene>
<dbReference type="InterPro" id="IPR000836">
    <property type="entry name" value="PRTase_dom"/>
</dbReference>
<keyword evidence="4" id="KW-1185">Reference proteome</keyword>
<dbReference type="InterPro" id="IPR029057">
    <property type="entry name" value="PRTase-like"/>
</dbReference>
<dbReference type="PANTHER" id="PTHR47505">
    <property type="entry name" value="DNA UTILIZATION PROTEIN YHGH"/>
    <property type="match status" value="1"/>
</dbReference>
<dbReference type="Gene3D" id="3.40.50.2020">
    <property type="match status" value="1"/>
</dbReference>
<sequence length="229" mass="25130">MTWLSSSFFSNFFRLLYPRACVVCGDVLVDGEPFLCSVCLSGLPLNDGIDEEADEVLANDLGIGHLYWLFRYDRASDFHKLVYAIKYRFNKELGVWAGKMLGERMKDISGIDCIIPVPLHPKREKERGFNQAFMIGTGIASVLSVRVASGVLKRVVNTPSQTGLERGQRADNVAEAFELGDTACVEDCHVLLVDDVVTSGATIRACMMELSKIKGIRVSVACLGKSGSI</sequence>
<reference evidence="3 4" key="1">
    <citation type="submission" date="2018-10" db="EMBL/GenBank/DDBJ databases">
        <title>Butyricimonas faecalis sp. nov., isolated from human faeces and emended description of the genus Butyricimonas.</title>
        <authorList>
            <person name="Le Roy T."/>
            <person name="Van der Smissen P."/>
            <person name="Paquot A."/>
            <person name="Delzenne N."/>
            <person name="Muccioli G."/>
            <person name="Collet J.-F."/>
            <person name="Cani P.D."/>
        </authorList>
    </citation>
    <scope>NUCLEOTIDE SEQUENCE [LARGE SCALE GENOMIC DNA]</scope>
    <source>
        <strain evidence="3 4">H184</strain>
    </source>
</reference>
<evidence type="ECO:0000259" key="2">
    <source>
        <dbReference type="Pfam" id="PF00156"/>
    </source>
</evidence>